<organism evidence="17 18">
    <name type="scientific">Banduia mediterranea</name>
    <dbReference type="NCBI Taxonomy" id="3075609"/>
    <lineage>
        <taxon>Bacteria</taxon>
        <taxon>Pseudomonadati</taxon>
        <taxon>Pseudomonadota</taxon>
        <taxon>Gammaproteobacteria</taxon>
        <taxon>Nevskiales</taxon>
        <taxon>Algiphilaceae</taxon>
        <taxon>Banduia</taxon>
    </lineage>
</organism>
<sequence length="860" mass="96463">MPRPAVLREAYQAPAFLISQVALDVEIRDEHTVVRADLNIERQRPDIPLLLDARHMRLQAIAIDDRRLRAAEYEVSSDRIEIADVPQRFRLATTVVIDPEGNRALEGLYRSGPMLCTQCEAHGFSRITPFPDRPDVLSRYRVRIEAHRATYPVLLSNGNPVESGDLPEGRHFAVWEDPYAKPCYLFALVAGDLSCVEDEFVTRSGRPVRIGFYVDHGNESRVDHAIASLKRAMRWDEDHYGLEYDLDRYMVVAARDFNMGAMENKGLNLFNAAYVLASPDTATDDDYEAVEAVIGHEYFHNWTGNRVTCRDWFQLSLKEGLTVLREQQFRTASRASGVARIEQVQTLRAQQFPEDAGPTAHSVRPDRYVEINNFYTPTVYEKGAEILRMIEALQGPGTFVEGVRRYLHEFDGQAATIEDFLAAQESVGQRNLDGFRTWYSQAGTPVVRVEDEWRDGHYRLRLYQQTPPTPGQPVKRPVPIPIGFALYDPNGAELELPPTQGLVREDLILIEDEAMELSFGPFERRPVPAFLHGFSAPVRLDYAYTPQQLALLVTAEADPFLRWESVQELMILAHAELVDGEPGAIVGVLLETLQRLAANPPEDRALLAWLMSLPALTMLAERQARIDPEAVVAAHQRLKLEIGAALCGPFSVWAEWGSTGERGVDRRALSNVALDYLAAQGTSAALELARKRAMNSHNFTLVLGALNALNGTGSSQRALALAACRESWRDDPLRLDRWFSLEARAIDGDVAASLQILLDDSAFTWANPNRVRAVLGAFGTQNWRAFHRPESYALYARLLLRLDGTNPQVASRLSKPLLRWRRYAEPWGGGMHDALMTLSAERLSPDLGEMVTRALDGGHD</sequence>
<dbReference type="CDD" id="cd09600">
    <property type="entry name" value="M1_APN"/>
    <property type="match status" value="1"/>
</dbReference>
<evidence type="ECO:0000313" key="18">
    <source>
        <dbReference type="Proteomes" id="UP001254608"/>
    </source>
</evidence>
<evidence type="ECO:0000259" key="14">
    <source>
        <dbReference type="Pfam" id="PF11940"/>
    </source>
</evidence>
<dbReference type="EMBL" id="JAVRIC010000009">
    <property type="protein sequence ID" value="MDT0497375.1"/>
    <property type="molecule type" value="Genomic_DNA"/>
</dbReference>
<dbReference type="SUPFAM" id="SSF63737">
    <property type="entry name" value="Leukotriene A4 hydrolase N-terminal domain"/>
    <property type="match status" value="1"/>
</dbReference>
<dbReference type="Pfam" id="PF01433">
    <property type="entry name" value="Peptidase_M1"/>
    <property type="match status" value="1"/>
</dbReference>
<dbReference type="InterPro" id="IPR001930">
    <property type="entry name" value="Peptidase_M1"/>
</dbReference>
<keyword evidence="18" id="KW-1185">Reference proteome</keyword>
<keyword evidence="8" id="KW-0479">Metal-binding</keyword>
<dbReference type="InterPro" id="IPR035414">
    <property type="entry name" value="Peptidase_M1_pepN_Ig-like"/>
</dbReference>
<keyword evidence="6 17" id="KW-0031">Aminopeptidase</keyword>
<dbReference type="RefSeq" id="WP_311364769.1">
    <property type="nucleotide sequence ID" value="NZ_JAVRIC010000009.1"/>
</dbReference>
<evidence type="ECO:0000256" key="12">
    <source>
        <dbReference type="NCBIfam" id="TIGR02414"/>
    </source>
</evidence>
<evidence type="ECO:0000259" key="13">
    <source>
        <dbReference type="Pfam" id="PF01433"/>
    </source>
</evidence>
<dbReference type="InterPro" id="IPR037144">
    <property type="entry name" value="Peptidase_M1_pepN_C_sf"/>
</dbReference>
<dbReference type="GO" id="GO:0016285">
    <property type="term" value="F:alanyl aminopeptidase activity"/>
    <property type="evidence" value="ECO:0007669"/>
    <property type="project" value="UniProtKB-EC"/>
</dbReference>
<dbReference type="Pfam" id="PF11940">
    <property type="entry name" value="DUF3458"/>
    <property type="match status" value="1"/>
</dbReference>
<evidence type="ECO:0000256" key="7">
    <source>
        <dbReference type="ARBA" id="ARBA00022670"/>
    </source>
</evidence>
<evidence type="ECO:0000256" key="5">
    <source>
        <dbReference type="ARBA" id="ARBA00015611"/>
    </source>
</evidence>
<evidence type="ECO:0000256" key="4">
    <source>
        <dbReference type="ARBA" id="ARBA00012564"/>
    </source>
</evidence>
<dbReference type="InterPro" id="IPR014782">
    <property type="entry name" value="Peptidase_M1_dom"/>
</dbReference>
<protein>
    <recommendedName>
        <fullName evidence="5 12">Aminopeptidase N</fullName>
        <ecNumber evidence="4 12">3.4.11.2</ecNumber>
    </recommendedName>
</protein>
<dbReference type="Gene3D" id="1.10.390.10">
    <property type="entry name" value="Neutral Protease Domain 2"/>
    <property type="match status" value="1"/>
</dbReference>
<evidence type="ECO:0000256" key="11">
    <source>
        <dbReference type="ARBA" id="ARBA00023049"/>
    </source>
</evidence>
<dbReference type="InterPro" id="IPR038438">
    <property type="entry name" value="PepN_Ig-like_sf"/>
</dbReference>
<dbReference type="Gene3D" id="2.60.40.1730">
    <property type="entry name" value="tricorn interacting facor f3 domain"/>
    <property type="match status" value="1"/>
</dbReference>
<keyword evidence="11" id="KW-0482">Metalloprotease</keyword>
<comment type="caution">
    <text evidence="17">The sequence shown here is derived from an EMBL/GenBank/DDBJ whole genome shotgun (WGS) entry which is preliminary data.</text>
</comment>
<dbReference type="SUPFAM" id="SSF55486">
    <property type="entry name" value="Metalloproteases ('zincins'), catalytic domain"/>
    <property type="match status" value="1"/>
</dbReference>
<evidence type="ECO:0000256" key="10">
    <source>
        <dbReference type="ARBA" id="ARBA00022833"/>
    </source>
</evidence>
<evidence type="ECO:0000313" key="17">
    <source>
        <dbReference type="EMBL" id="MDT0497375.1"/>
    </source>
</evidence>
<keyword evidence="9 17" id="KW-0378">Hydrolase</keyword>
<feature type="domain" description="Peptidase M1 alanyl aminopeptidase C-terminal" evidence="15">
    <location>
        <begin position="547"/>
        <end position="855"/>
    </location>
</feature>
<reference evidence="17 18" key="1">
    <citation type="submission" date="2023-09" db="EMBL/GenBank/DDBJ databases">
        <authorList>
            <person name="Rey-Velasco X."/>
        </authorList>
    </citation>
    <scope>NUCLEOTIDE SEQUENCE [LARGE SCALE GENOMIC DNA]</scope>
    <source>
        <strain evidence="17 18">W345</strain>
    </source>
</reference>
<keyword evidence="7" id="KW-0645">Protease</keyword>
<dbReference type="Gene3D" id="1.25.50.10">
    <property type="entry name" value="Peptidase M1, alanyl aminopeptidase, C-terminal domain"/>
    <property type="match status" value="1"/>
</dbReference>
<comment type="similarity">
    <text evidence="3">Belongs to the peptidase M1 family.</text>
</comment>
<dbReference type="InterPro" id="IPR045357">
    <property type="entry name" value="Aminopeptidase_N-like_N"/>
</dbReference>
<dbReference type="PANTHER" id="PTHR46322:SF1">
    <property type="entry name" value="PUROMYCIN-SENSITIVE AMINOPEPTIDASE"/>
    <property type="match status" value="1"/>
</dbReference>
<dbReference type="Gene3D" id="2.60.40.1840">
    <property type="match status" value="1"/>
</dbReference>
<dbReference type="Pfam" id="PF17432">
    <property type="entry name" value="DUF3458_C"/>
    <property type="match status" value="1"/>
</dbReference>
<evidence type="ECO:0000259" key="15">
    <source>
        <dbReference type="Pfam" id="PF17432"/>
    </source>
</evidence>
<dbReference type="Proteomes" id="UP001254608">
    <property type="component" value="Unassembled WGS sequence"/>
</dbReference>
<name>A0ABU2WHM2_9GAMM</name>
<evidence type="ECO:0000256" key="6">
    <source>
        <dbReference type="ARBA" id="ARBA00022438"/>
    </source>
</evidence>
<dbReference type="InterPro" id="IPR042097">
    <property type="entry name" value="Aminopeptidase_N-like_N_sf"/>
</dbReference>
<dbReference type="InterPro" id="IPR024601">
    <property type="entry name" value="Peptidase_M1_pepN_C"/>
</dbReference>
<comment type="catalytic activity">
    <reaction evidence="1">
        <text>Release of an N-terminal amino acid, Xaa-|-Yaa- from a peptide, amide or arylamide. Xaa is preferably Ala, but may be most amino acids including Pro (slow action). When a terminal hydrophobic residue is followed by a prolyl residue, the two may be released as an intact Xaa-Pro dipeptide.</text>
        <dbReference type="EC" id="3.4.11.2"/>
    </reaction>
</comment>
<evidence type="ECO:0000256" key="9">
    <source>
        <dbReference type="ARBA" id="ARBA00022801"/>
    </source>
</evidence>
<proteinExistence type="inferred from homology"/>
<keyword evidence="10" id="KW-0862">Zinc</keyword>
<dbReference type="NCBIfam" id="TIGR02414">
    <property type="entry name" value="pepN_proteo"/>
    <property type="match status" value="1"/>
</dbReference>
<dbReference type="Pfam" id="PF17900">
    <property type="entry name" value="Peptidase_M1_N"/>
    <property type="match status" value="1"/>
</dbReference>
<gene>
    <name evidence="17" type="primary">pepN</name>
    <name evidence="17" type="ORF">RM530_08355</name>
</gene>
<evidence type="ECO:0000256" key="3">
    <source>
        <dbReference type="ARBA" id="ARBA00010136"/>
    </source>
</evidence>
<dbReference type="Gene3D" id="3.30.2010.30">
    <property type="match status" value="1"/>
</dbReference>
<feature type="domain" description="Peptidase M1 alanyl aminopeptidase Ig-like fold" evidence="14">
    <location>
        <begin position="443"/>
        <end position="542"/>
    </location>
</feature>
<feature type="domain" description="Peptidase M1 membrane alanine aminopeptidase" evidence="13">
    <location>
        <begin position="227"/>
        <end position="435"/>
    </location>
</feature>
<evidence type="ECO:0000256" key="8">
    <source>
        <dbReference type="ARBA" id="ARBA00022723"/>
    </source>
</evidence>
<dbReference type="PRINTS" id="PR00756">
    <property type="entry name" value="ALADIPTASE"/>
</dbReference>
<evidence type="ECO:0000256" key="1">
    <source>
        <dbReference type="ARBA" id="ARBA00000098"/>
    </source>
</evidence>
<dbReference type="PANTHER" id="PTHR46322">
    <property type="entry name" value="PUROMYCIN-SENSITIVE AMINOPEPTIDASE"/>
    <property type="match status" value="1"/>
</dbReference>
<feature type="domain" description="Aminopeptidase N-like N-terminal" evidence="16">
    <location>
        <begin position="44"/>
        <end position="185"/>
    </location>
</feature>
<evidence type="ECO:0000256" key="2">
    <source>
        <dbReference type="ARBA" id="ARBA00001947"/>
    </source>
</evidence>
<dbReference type="InterPro" id="IPR027268">
    <property type="entry name" value="Peptidase_M4/M1_CTD_sf"/>
</dbReference>
<dbReference type="EC" id="3.4.11.2" evidence="4 12"/>
<accession>A0ABU2WHM2</accession>
<comment type="cofactor">
    <cofactor evidence="2">
        <name>Zn(2+)</name>
        <dbReference type="ChEBI" id="CHEBI:29105"/>
    </cofactor>
</comment>
<evidence type="ECO:0000259" key="16">
    <source>
        <dbReference type="Pfam" id="PF17900"/>
    </source>
</evidence>
<dbReference type="InterPro" id="IPR012779">
    <property type="entry name" value="Peptidase_M1_pepN"/>
</dbReference>